<dbReference type="RefSeq" id="WP_168975863.1">
    <property type="nucleotide sequence ID" value="NZ_JABAGO010000037.1"/>
</dbReference>
<dbReference type="AlphaFoldDB" id="A0A848D1M6"/>
<evidence type="ECO:0000313" key="1">
    <source>
        <dbReference type="EMBL" id="NME99987.1"/>
    </source>
</evidence>
<evidence type="ECO:0000313" key="2">
    <source>
        <dbReference type="Proteomes" id="UP000561326"/>
    </source>
</evidence>
<organism evidence="1 2">
    <name type="scientific">Aneurinibacillus aneurinilyticus</name>
    <name type="common">Bacillus aneurinolyticus</name>
    <dbReference type="NCBI Taxonomy" id="1391"/>
    <lineage>
        <taxon>Bacteria</taxon>
        <taxon>Bacillati</taxon>
        <taxon>Bacillota</taxon>
        <taxon>Bacilli</taxon>
        <taxon>Bacillales</taxon>
        <taxon>Paenibacillaceae</taxon>
        <taxon>Aneurinibacillus group</taxon>
        <taxon>Aneurinibacillus</taxon>
    </lineage>
</organism>
<dbReference type="Proteomes" id="UP000561326">
    <property type="component" value="Unassembled WGS sequence"/>
</dbReference>
<comment type="caution">
    <text evidence="1">The sequence shown here is derived from an EMBL/GenBank/DDBJ whole genome shotgun (WGS) entry which is preliminary data.</text>
</comment>
<dbReference type="EMBL" id="JABAGO010000037">
    <property type="protein sequence ID" value="NME99987.1"/>
    <property type="molecule type" value="Genomic_DNA"/>
</dbReference>
<accession>A0A848D1M6</accession>
<gene>
    <name evidence="1" type="ORF">HF838_17280</name>
</gene>
<proteinExistence type="predicted"/>
<protein>
    <submittedName>
        <fullName evidence="1">Uncharacterized protein</fullName>
    </submittedName>
</protein>
<sequence>MYLTPRDEEIIDIILNDQRVSIQAAAYAAYVQLTPNNKKPVSHREFHQTFKDNWQAFYSLEIEDSERND</sequence>
<name>A0A848D1M6_ANEAE</name>
<reference evidence="1 2" key="1">
    <citation type="submission" date="2020-04" db="EMBL/GenBank/DDBJ databases">
        <authorList>
            <person name="Hitch T.C.A."/>
            <person name="Wylensek D."/>
            <person name="Clavel T."/>
        </authorList>
    </citation>
    <scope>NUCLEOTIDE SEQUENCE [LARGE SCALE GENOMIC DNA]</scope>
    <source>
        <strain evidence="1 2">WB01_D5_05</strain>
    </source>
</reference>